<evidence type="ECO:0000313" key="2">
    <source>
        <dbReference type="Proteomes" id="UP001062846"/>
    </source>
</evidence>
<sequence length="120" mass="13515">MVDKGRGLAFEPGFQSQLWESTEQGRFTPIVSVLVWLVDASGRLSVRRGCGVVLFFQRLPFRSQNSACQREFAIWSGVHAIWSGVHACEGKSLCVFSSRFRRRCGFWTTVLGKTGFTVLH</sequence>
<proteinExistence type="predicted"/>
<protein>
    <submittedName>
        <fullName evidence="1">Uncharacterized protein</fullName>
    </submittedName>
</protein>
<gene>
    <name evidence="1" type="ORF">RHMOL_Rhmol10G0143800</name>
</gene>
<comment type="caution">
    <text evidence="1">The sequence shown here is derived from an EMBL/GenBank/DDBJ whole genome shotgun (WGS) entry which is preliminary data.</text>
</comment>
<accession>A0ACC0M2G7</accession>
<organism evidence="1 2">
    <name type="scientific">Rhododendron molle</name>
    <name type="common">Chinese azalea</name>
    <name type="synonym">Azalea mollis</name>
    <dbReference type="NCBI Taxonomy" id="49168"/>
    <lineage>
        <taxon>Eukaryota</taxon>
        <taxon>Viridiplantae</taxon>
        <taxon>Streptophyta</taxon>
        <taxon>Embryophyta</taxon>
        <taxon>Tracheophyta</taxon>
        <taxon>Spermatophyta</taxon>
        <taxon>Magnoliopsida</taxon>
        <taxon>eudicotyledons</taxon>
        <taxon>Gunneridae</taxon>
        <taxon>Pentapetalae</taxon>
        <taxon>asterids</taxon>
        <taxon>Ericales</taxon>
        <taxon>Ericaceae</taxon>
        <taxon>Ericoideae</taxon>
        <taxon>Rhodoreae</taxon>
        <taxon>Rhododendron</taxon>
    </lineage>
</organism>
<dbReference type="EMBL" id="CM046397">
    <property type="protein sequence ID" value="KAI8535035.1"/>
    <property type="molecule type" value="Genomic_DNA"/>
</dbReference>
<reference evidence="1" key="1">
    <citation type="submission" date="2022-02" db="EMBL/GenBank/DDBJ databases">
        <title>Plant Genome Project.</title>
        <authorList>
            <person name="Zhang R.-G."/>
        </authorList>
    </citation>
    <scope>NUCLEOTIDE SEQUENCE</scope>
    <source>
        <strain evidence="1">AT1</strain>
    </source>
</reference>
<evidence type="ECO:0000313" key="1">
    <source>
        <dbReference type="EMBL" id="KAI8535035.1"/>
    </source>
</evidence>
<keyword evidence="2" id="KW-1185">Reference proteome</keyword>
<name>A0ACC0M2G7_RHOML</name>
<dbReference type="Proteomes" id="UP001062846">
    <property type="component" value="Chromosome 10"/>
</dbReference>